<sequence>MHTLTHPPTHPLKFPPFPFSIGPSTTTVFFFFPFHSQNSLASSSFFLPPARAASSTTTPHHHHRLPPPLVAAAHHRSCSTALYTTVGGRGRGGRVVRNTKRQEEVVVEAREEVVSVGGGAGGRVLRNRKRQEEVVTNAWEDTQQVGGEGRGGRVRRNGKRQEEVVIEARDCPRGGQSPGLREDEAQSEAWEEPPAVCRGQGRGQRQRDVVVDREDEVEDDDLQSEAAEDDDLQSEVEAEDDELQAESEEDEEESDLGDDEVDDGPPVGPQDRSLLKDFRNHVAAAIWGEDCVALLRRWLGVTKRNAKAVVCCGGVTFDWLWNTFHELEDDATDDKVDYCVRAYLLYLLGTTLFVDKIGIRVNVSYLALLSDLTLVSTYAWGVGALRFLYRQLGQASRCHVKGMGGYTTLLEAWIQEHFPMSRHAMNPNYTDDLPRATRWHSRREATSATTVRYREMLDDVQATQVIEKHNTLIQVVLLPTLSFNTQPETNSFHFRFGEMTITLDDVSYLIGVPVEGLAVHAEVHGKEDCVALLRRWLGVTKRNAKAAVCCGGVTFDWLWNTFHELEDDAMDDRVDYCVRAYLLYLLGTTLFVYKTGIRVNVSYLALLSDLTLVSTYAWGVGALRFLYRQLGQASRCHVKGMGGYTTLLETEQAIALESEESRHYDGGGTMNALSYLPDRVLRQFDLVQFVLGPPLAPLRGSKGSTAVTYSVVYQYTDALWQNWRDHLLHEDKRVLVRFGVPWESHHEYLPWFRTVSYLRVSPNHGEGQFILSVEERNAAALALLDGFLGGGTISTAPCDMWNTILQVWRILSGAEAGDLTTPAPTSRS</sequence>
<dbReference type="AlphaFoldDB" id="A0AAV6IID3"/>
<name>A0AAV6IID3_9ERIC</name>
<evidence type="ECO:0000256" key="1">
    <source>
        <dbReference type="SAM" id="MobiDB-lite"/>
    </source>
</evidence>
<feature type="compositionally biased region" description="Acidic residues" evidence="1">
    <location>
        <begin position="213"/>
        <end position="263"/>
    </location>
</feature>
<keyword evidence="4" id="KW-1185">Reference proteome</keyword>
<reference evidence="3" key="1">
    <citation type="submission" date="2020-08" db="EMBL/GenBank/DDBJ databases">
        <title>Plant Genome Project.</title>
        <authorList>
            <person name="Zhang R.-G."/>
        </authorList>
    </citation>
    <scope>NUCLEOTIDE SEQUENCE</scope>
    <source>
        <strain evidence="3">WSP0</strain>
        <tissue evidence="3">Leaf</tissue>
    </source>
</reference>
<dbReference type="InterPro" id="IPR044824">
    <property type="entry name" value="MAIN-like"/>
</dbReference>
<organism evidence="3 4">
    <name type="scientific">Rhododendron griersonianum</name>
    <dbReference type="NCBI Taxonomy" id="479676"/>
    <lineage>
        <taxon>Eukaryota</taxon>
        <taxon>Viridiplantae</taxon>
        <taxon>Streptophyta</taxon>
        <taxon>Embryophyta</taxon>
        <taxon>Tracheophyta</taxon>
        <taxon>Spermatophyta</taxon>
        <taxon>Magnoliopsida</taxon>
        <taxon>eudicotyledons</taxon>
        <taxon>Gunneridae</taxon>
        <taxon>Pentapetalae</taxon>
        <taxon>asterids</taxon>
        <taxon>Ericales</taxon>
        <taxon>Ericaceae</taxon>
        <taxon>Ericoideae</taxon>
        <taxon>Rhodoreae</taxon>
        <taxon>Rhododendron</taxon>
    </lineage>
</organism>
<feature type="compositionally biased region" description="Basic and acidic residues" evidence="1">
    <location>
        <begin position="159"/>
        <end position="172"/>
    </location>
</feature>
<proteinExistence type="predicted"/>
<gene>
    <name evidence="3" type="ORF">RHGRI_029193</name>
</gene>
<dbReference type="InterPro" id="IPR019557">
    <property type="entry name" value="AminoTfrase-like_pln_mobile"/>
</dbReference>
<feature type="domain" description="Aminotransferase-like plant mobile" evidence="2">
    <location>
        <begin position="290"/>
        <end position="465"/>
    </location>
</feature>
<evidence type="ECO:0000259" key="2">
    <source>
        <dbReference type="Pfam" id="PF10536"/>
    </source>
</evidence>
<feature type="domain" description="Aminotransferase-like plant mobile" evidence="2">
    <location>
        <begin position="486"/>
        <end position="648"/>
    </location>
</feature>
<evidence type="ECO:0000313" key="3">
    <source>
        <dbReference type="EMBL" id="KAG5528431.1"/>
    </source>
</evidence>
<protein>
    <recommendedName>
        <fullName evidence="2">Aminotransferase-like plant mobile domain-containing protein</fullName>
    </recommendedName>
</protein>
<dbReference type="PANTHER" id="PTHR46033">
    <property type="entry name" value="PROTEIN MAIN-LIKE 2"/>
    <property type="match status" value="1"/>
</dbReference>
<evidence type="ECO:0000313" key="4">
    <source>
        <dbReference type="Proteomes" id="UP000823749"/>
    </source>
</evidence>
<dbReference type="EMBL" id="JACTNZ010000010">
    <property type="protein sequence ID" value="KAG5528431.1"/>
    <property type="molecule type" value="Genomic_DNA"/>
</dbReference>
<dbReference type="PANTHER" id="PTHR46033:SF8">
    <property type="entry name" value="PROTEIN MAINTENANCE OF MERISTEMS-LIKE"/>
    <property type="match status" value="1"/>
</dbReference>
<comment type="caution">
    <text evidence="3">The sequence shown here is derived from an EMBL/GenBank/DDBJ whole genome shotgun (WGS) entry which is preliminary data.</text>
</comment>
<dbReference type="GO" id="GO:0010073">
    <property type="term" value="P:meristem maintenance"/>
    <property type="evidence" value="ECO:0007669"/>
    <property type="project" value="InterPro"/>
</dbReference>
<feature type="region of interest" description="Disordered" evidence="1">
    <location>
        <begin position="141"/>
        <end position="273"/>
    </location>
</feature>
<accession>A0AAV6IID3</accession>
<dbReference type="Proteomes" id="UP000823749">
    <property type="component" value="Chromosome 10"/>
</dbReference>
<dbReference type="Pfam" id="PF10536">
    <property type="entry name" value="PMD"/>
    <property type="match status" value="2"/>
</dbReference>